<organism evidence="1 2">
    <name type="scientific">Tessaracoccus lacteus</name>
    <dbReference type="NCBI Taxonomy" id="3041766"/>
    <lineage>
        <taxon>Bacteria</taxon>
        <taxon>Bacillati</taxon>
        <taxon>Actinomycetota</taxon>
        <taxon>Actinomycetes</taxon>
        <taxon>Propionibacteriales</taxon>
        <taxon>Propionibacteriaceae</taxon>
        <taxon>Tessaracoccus</taxon>
    </lineage>
</organism>
<keyword evidence="2" id="KW-1185">Reference proteome</keyword>
<evidence type="ECO:0000313" key="1">
    <source>
        <dbReference type="EMBL" id="WGT47982.1"/>
    </source>
</evidence>
<reference evidence="1 2" key="1">
    <citation type="journal article" date="2008" name="Int. J. Syst. Evol. Microbiol.">
        <title>Tessaracoccus flavescens sp. nov., isolated from marine sediment.</title>
        <authorList>
            <person name="Lee D.W."/>
            <person name="Lee S.D."/>
        </authorList>
    </citation>
    <scope>NUCLEOTIDE SEQUENCE [LARGE SCALE GENOMIC DNA]</scope>
    <source>
        <strain evidence="1 2">T21</strain>
    </source>
</reference>
<name>A0ABY8PZY6_9ACTN</name>
<dbReference type="EMBL" id="CP123967">
    <property type="protein sequence ID" value="WGT47982.1"/>
    <property type="molecule type" value="Genomic_DNA"/>
</dbReference>
<accession>A0ABY8PZY6</accession>
<evidence type="ECO:0000313" key="2">
    <source>
        <dbReference type="Proteomes" id="UP001244136"/>
    </source>
</evidence>
<dbReference type="RefSeq" id="WP_281145645.1">
    <property type="nucleotide sequence ID" value="NZ_CP123967.1"/>
</dbReference>
<protein>
    <submittedName>
        <fullName evidence="1">Uncharacterized protein</fullName>
    </submittedName>
</protein>
<gene>
    <name evidence="1" type="ORF">QH948_04235</name>
</gene>
<proteinExistence type="predicted"/>
<dbReference type="Proteomes" id="UP001244136">
    <property type="component" value="Chromosome"/>
</dbReference>
<sequence length="151" mass="16388">MPATKDEGSGIVVPSSAGEMVSTVVGKITSAEAFGSLTEVVSVVRGLIQFHETESTKREQLVTYRETQVTRLRLVENTLHRYLDATIAERHETTRRLFDSLDEAVKSGDVTAMQTLVAGIVQVAQVSPLADLGNLAELVKAMDDPEAVFEL</sequence>